<keyword evidence="2" id="KW-0812">Transmembrane</keyword>
<keyword evidence="4" id="KW-1185">Reference proteome</keyword>
<evidence type="ECO:0000256" key="2">
    <source>
        <dbReference type="SAM" id="Phobius"/>
    </source>
</evidence>
<accession>A0AAW0BAV1</accession>
<dbReference type="EMBL" id="JAYKXP010000152">
    <property type="protein sequence ID" value="KAK7022699.1"/>
    <property type="molecule type" value="Genomic_DNA"/>
</dbReference>
<keyword evidence="2" id="KW-0472">Membrane</keyword>
<comment type="caution">
    <text evidence="3">The sequence shown here is derived from an EMBL/GenBank/DDBJ whole genome shotgun (WGS) entry which is preliminary data.</text>
</comment>
<keyword evidence="2" id="KW-1133">Transmembrane helix</keyword>
<feature type="compositionally biased region" description="Basic and acidic residues" evidence="1">
    <location>
        <begin position="500"/>
        <end position="513"/>
    </location>
</feature>
<evidence type="ECO:0000256" key="1">
    <source>
        <dbReference type="SAM" id="MobiDB-lite"/>
    </source>
</evidence>
<gene>
    <name evidence="3" type="ORF">VNI00_017025</name>
</gene>
<name>A0AAW0BAV1_9AGAR</name>
<feature type="region of interest" description="Disordered" evidence="1">
    <location>
        <begin position="464"/>
        <end position="524"/>
    </location>
</feature>
<protein>
    <submittedName>
        <fullName evidence="3">Uncharacterized protein</fullName>
    </submittedName>
</protein>
<sequence length="524" mass="57297">MSRQERIDIAAQALDTTMAMLDSNVLLGLQNGSKTSLSNTARLIAQLAAFDGLSNQTRYMERVRKYFDLRGTRGNGNLTTASTEASSADYVLLYGIAAQQAIKYYGKGSVLEDIPSGIDFFLQSRTANSASAGKPIGTPLFPNRCFEDFRNNSQMDTILDDSIWASEPGPDGQMLLANSSSVSIEFYTNTLWHKFSARQYYDTFKPSFAERTQGIANVLEDSFSSFDTKSLGSDCGGKFYLGNGVAKPIYLDGNTTLSAAKNSFDETALREQIVDAITVLDTWHAAGDKDEFKDSSGKPVFNIAPLNMGELLFSLYTAHQNLGAYSDMQAYIGAYISSRYNEFHRNITSDPSYTGWNSSESSSLDMKTRLSISYTLLAGIGMAPADALTSDNGSLTRGSTDVPVGGIIGGVIGGIVLLVLLALGIILAIRRHRRRNGKPRSIQPLPPADPFMLRISEKRVVNQSNAPSHWQVKDGGPGGVTRQVSRSVKSFIDDDYSEEERDHDSGWRPDRSSRRLPPTYAEAV</sequence>
<dbReference type="Proteomes" id="UP001383192">
    <property type="component" value="Unassembled WGS sequence"/>
</dbReference>
<evidence type="ECO:0000313" key="4">
    <source>
        <dbReference type="Proteomes" id="UP001383192"/>
    </source>
</evidence>
<proteinExistence type="predicted"/>
<evidence type="ECO:0000313" key="3">
    <source>
        <dbReference type="EMBL" id="KAK7022699.1"/>
    </source>
</evidence>
<dbReference type="AlphaFoldDB" id="A0AAW0BAV1"/>
<feature type="transmembrane region" description="Helical" evidence="2">
    <location>
        <begin position="404"/>
        <end position="429"/>
    </location>
</feature>
<reference evidence="3 4" key="1">
    <citation type="submission" date="2024-01" db="EMBL/GenBank/DDBJ databases">
        <title>A draft genome for a cacao thread blight-causing isolate of Paramarasmius palmivorus.</title>
        <authorList>
            <person name="Baruah I.K."/>
            <person name="Bukari Y."/>
            <person name="Amoako-Attah I."/>
            <person name="Meinhardt L.W."/>
            <person name="Bailey B.A."/>
            <person name="Cohen S.P."/>
        </authorList>
    </citation>
    <scope>NUCLEOTIDE SEQUENCE [LARGE SCALE GENOMIC DNA]</scope>
    <source>
        <strain evidence="3 4">GH-12</strain>
    </source>
</reference>
<organism evidence="3 4">
    <name type="scientific">Paramarasmius palmivorus</name>
    <dbReference type="NCBI Taxonomy" id="297713"/>
    <lineage>
        <taxon>Eukaryota</taxon>
        <taxon>Fungi</taxon>
        <taxon>Dikarya</taxon>
        <taxon>Basidiomycota</taxon>
        <taxon>Agaricomycotina</taxon>
        <taxon>Agaricomycetes</taxon>
        <taxon>Agaricomycetidae</taxon>
        <taxon>Agaricales</taxon>
        <taxon>Marasmiineae</taxon>
        <taxon>Marasmiaceae</taxon>
        <taxon>Paramarasmius</taxon>
    </lineage>
</organism>